<reference evidence="3 4" key="1">
    <citation type="submission" date="2019-06" db="EMBL/GenBank/DDBJ databases">
        <title>Sequencing the genomes of 1000 actinobacteria strains.</title>
        <authorList>
            <person name="Klenk H.-P."/>
        </authorList>
    </citation>
    <scope>NUCLEOTIDE SEQUENCE [LARGE SCALE GENOMIC DNA]</scope>
    <source>
        <strain evidence="3 4">DSM 24617</strain>
    </source>
</reference>
<name>A0A542X9T3_9MICO</name>
<dbReference type="Proteomes" id="UP000318336">
    <property type="component" value="Unassembled WGS sequence"/>
</dbReference>
<dbReference type="PANTHER" id="PTHR36844">
    <property type="entry name" value="PROTEASE PRSW"/>
    <property type="match status" value="1"/>
</dbReference>
<protein>
    <submittedName>
        <fullName evidence="3">RsiW-degrading membrane proteinase PrsW (M82 family)</fullName>
    </submittedName>
</protein>
<feature type="transmembrane region" description="Helical" evidence="2">
    <location>
        <begin position="214"/>
        <end position="232"/>
    </location>
</feature>
<dbReference type="PANTHER" id="PTHR36844:SF1">
    <property type="entry name" value="PROTEASE PRSW"/>
    <property type="match status" value="1"/>
</dbReference>
<dbReference type="GO" id="GO:0008233">
    <property type="term" value="F:peptidase activity"/>
    <property type="evidence" value="ECO:0007669"/>
    <property type="project" value="InterPro"/>
</dbReference>
<dbReference type="AlphaFoldDB" id="A0A542X9T3"/>
<sequence length="403" mass="43406">MAWNATPDVQPGGGAPGAGAHGRAPAYVRFRPILRRLLLLGVLTVLFGFGGLGMLALVGAQAGLTATVLGVTLSVVVIGIVVPVFLWVDRFEAEPPGMLLFAFLWGACIATLGAAVLNDIGGYLLGATDEGNPWVAVGVAPVVEESLKGLAPLLLLWFRRREIDGVLDGIVYAGLAGCGFAFVENILYLANGYAESGEEGLLGTFVLRVLMSPFAHPMFTICTGIGIGVAATSRSWAVRIGAPLLGWTCAVVLHALWNAGALVSMRGWLVAYALVQVPLFVAFVSLLVWARRREGRTIGRELGPYADRGWLTHAEVAMLASMPERRYARQWAGSHGGRPARRRMHDFQDAASELALLRARMNRGQVDEGALREERTLLDLIGRLRQEFLGTAIYRRFEVLGHV</sequence>
<dbReference type="InterPro" id="IPR026898">
    <property type="entry name" value="PrsW"/>
</dbReference>
<dbReference type="RefSeq" id="WP_236022251.1">
    <property type="nucleotide sequence ID" value="NZ_CAJTBP010000001.1"/>
</dbReference>
<feature type="transmembrane region" description="Helical" evidence="2">
    <location>
        <begin position="37"/>
        <end position="58"/>
    </location>
</feature>
<gene>
    <name evidence="3" type="ORF">FB554_0726</name>
</gene>
<feature type="region of interest" description="Disordered" evidence="1">
    <location>
        <begin position="1"/>
        <end position="20"/>
    </location>
</feature>
<keyword evidence="2" id="KW-0472">Membrane</keyword>
<evidence type="ECO:0000256" key="1">
    <source>
        <dbReference type="SAM" id="MobiDB-lite"/>
    </source>
</evidence>
<organism evidence="3 4">
    <name type="scientific">Barrientosiimonas humi</name>
    <dbReference type="NCBI Taxonomy" id="999931"/>
    <lineage>
        <taxon>Bacteria</taxon>
        <taxon>Bacillati</taxon>
        <taxon>Actinomycetota</taxon>
        <taxon>Actinomycetes</taxon>
        <taxon>Micrococcales</taxon>
        <taxon>Dermacoccaceae</taxon>
        <taxon>Barrientosiimonas</taxon>
    </lineage>
</organism>
<dbReference type="Pfam" id="PF13367">
    <property type="entry name" value="PrsW-protease"/>
    <property type="match status" value="1"/>
</dbReference>
<dbReference type="EMBL" id="VFOK01000001">
    <property type="protein sequence ID" value="TQL32597.1"/>
    <property type="molecule type" value="Genomic_DNA"/>
</dbReference>
<comment type="caution">
    <text evidence="3">The sequence shown here is derived from an EMBL/GenBank/DDBJ whole genome shotgun (WGS) entry which is preliminary data.</text>
</comment>
<accession>A0A542X9T3</accession>
<keyword evidence="2" id="KW-0812">Transmembrane</keyword>
<feature type="transmembrane region" description="Helical" evidence="2">
    <location>
        <begin position="137"/>
        <end position="158"/>
    </location>
</feature>
<proteinExistence type="predicted"/>
<feature type="transmembrane region" description="Helical" evidence="2">
    <location>
        <begin position="64"/>
        <end position="86"/>
    </location>
</feature>
<feature type="transmembrane region" description="Helical" evidence="2">
    <location>
        <begin position="269"/>
        <end position="290"/>
    </location>
</feature>
<keyword evidence="2" id="KW-1133">Transmembrane helix</keyword>
<feature type="compositionally biased region" description="Gly residues" evidence="1">
    <location>
        <begin position="11"/>
        <end position="20"/>
    </location>
</feature>
<keyword evidence="4" id="KW-1185">Reference proteome</keyword>
<evidence type="ECO:0000256" key="2">
    <source>
        <dbReference type="SAM" id="Phobius"/>
    </source>
</evidence>
<evidence type="ECO:0000313" key="3">
    <source>
        <dbReference type="EMBL" id="TQL32597.1"/>
    </source>
</evidence>
<feature type="transmembrane region" description="Helical" evidence="2">
    <location>
        <begin position="244"/>
        <end position="263"/>
    </location>
</feature>
<evidence type="ECO:0000313" key="4">
    <source>
        <dbReference type="Proteomes" id="UP000318336"/>
    </source>
</evidence>
<feature type="transmembrane region" description="Helical" evidence="2">
    <location>
        <begin position="98"/>
        <end position="117"/>
    </location>
</feature>
<feature type="transmembrane region" description="Helical" evidence="2">
    <location>
        <begin position="170"/>
        <end position="194"/>
    </location>
</feature>